<dbReference type="GO" id="GO:0046872">
    <property type="term" value="F:metal ion binding"/>
    <property type="evidence" value="ECO:0007669"/>
    <property type="project" value="UniProtKB-KW"/>
</dbReference>
<feature type="domain" description="Nudix hydrolase" evidence="11">
    <location>
        <begin position="163"/>
        <end position="295"/>
    </location>
</feature>
<keyword evidence="6 10" id="KW-0378">Hydrolase</keyword>
<sequence>MTDETSGPGFARLEIDRMAERRDDAAFVEAEAARADARTLVFSGDAMLTEPGAELDPLFDVAGLAALGTMTRAAYLGRQAGEPRFAANLAAAPAEDGPATADLRALAFDGRLAGEALALAGYAKSMAAWHARHRFCANCGQPSDAAASGWRRVCPSCGAVHFPRVDPVVIMLATRDDRCLLGREARFPPGMWSCLAGFVEPGETIEEAARREIREEAGLRLGPVSYELSQPWPFPSQLMLGVSAEALDEEIVPDLQELEGARWFSRDEAASMLDGSHPDGLFAPRPYAIAHWLLRRFVERG</sequence>
<evidence type="ECO:0000313" key="13">
    <source>
        <dbReference type="Proteomes" id="UP000249577"/>
    </source>
</evidence>
<reference evidence="12 13" key="1">
    <citation type="submission" date="2017-08" db="EMBL/GenBank/DDBJ databases">
        <title>Infants hospitalized years apart are colonized by the same room-sourced microbial strains.</title>
        <authorList>
            <person name="Brooks B."/>
            <person name="Olm M.R."/>
            <person name="Firek B.A."/>
            <person name="Baker R."/>
            <person name="Thomas B.C."/>
            <person name="Morowitz M.J."/>
            <person name="Banfield J.F."/>
        </authorList>
    </citation>
    <scope>NUCLEOTIDE SEQUENCE [LARGE SCALE GENOMIC DNA]</scope>
    <source>
        <strain evidence="12">S2_005_003_R2_43</strain>
    </source>
</reference>
<evidence type="ECO:0000256" key="8">
    <source>
        <dbReference type="ARBA" id="ARBA00023027"/>
    </source>
</evidence>
<dbReference type="Gene3D" id="3.90.79.20">
    <property type="match status" value="1"/>
</dbReference>
<dbReference type="NCBIfam" id="NF001299">
    <property type="entry name" value="PRK00241.1"/>
    <property type="match status" value="1"/>
</dbReference>
<dbReference type="GO" id="GO:0005829">
    <property type="term" value="C:cytosol"/>
    <property type="evidence" value="ECO:0007669"/>
    <property type="project" value="TreeGrafter"/>
</dbReference>
<dbReference type="EMBL" id="QFPN01000012">
    <property type="protein sequence ID" value="PZQ11356.1"/>
    <property type="molecule type" value="Genomic_DNA"/>
</dbReference>
<evidence type="ECO:0000256" key="3">
    <source>
        <dbReference type="ARBA" id="ARBA00009595"/>
    </source>
</evidence>
<dbReference type="GO" id="GO:0019677">
    <property type="term" value="P:NAD+ catabolic process"/>
    <property type="evidence" value="ECO:0007669"/>
    <property type="project" value="TreeGrafter"/>
</dbReference>
<gene>
    <name evidence="12" type="ORF">DI565_18340</name>
</gene>
<dbReference type="InterPro" id="IPR020476">
    <property type="entry name" value="Nudix_hydrolase"/>
</dbReference>
<evidence type="ECO:0000256" key="5">
    <source>
        <dbReference type="ARBA" id="ARBA00022723"/>
    </source>
</evidence>
<dbReference type="InterPro" id="IPR015376">
    <property type="entry name" value="Znr_NADH_PPase"/>
</dbReference>
<evidence type="ECO:0000256" key="6">
    <source>
        <dbReference type="ARBA" id="ARBA00022801"/>
    </source>
</evidence>
<proteinExistence type="inferred from homology"/>
<comment type="catalytic activity">
    <reaction evidence="9">
        <text>a 5'-end NAD(+)-phospho-ribonucleoside in mRNA + H2O = a 5'-end phospho-adenosine-phospho-ribonucleoside in mRNA + beta-nicotinamide D-ribonucleotide + 2 H(+)</text>
        <dbReference type="Rhea" id="RHEA:60876"/>
        <dbReference type="Rhea" id="RHEA-COMP:15698"/>
        <dbReference type="Rhea" id="RHEA-COMP:15719"/>
        <dbReference type="ChEBI" id="CHEBI:14649"/>
        <dbReference type="ChEBI" id="CHEBI:15377"/>
        <dbReference type="ChEBI" id="CHEBI:15378"/>
        <dbReference type="ChEBI" id="CHEBI:144029"/>
        <dbReference type="ChEBI" id="CHEBI:144051"/>
    </reaction>
    <physiologicalReaction direction="left-to-right" evidence="9">
        <dbReference type="Rhea" id="RHEA:60877"/>
    </physiologicalReaction>
</comment>
<evidence type="ECO:0000313" key="12">
    <source>
        <dbReference type="EMBL" id="PZQ11356.1"/>
    </source>
</evidence>
<dbReference type="SUPFAM" id="SSF55811">
    <property type="entry name" value="Nudix"/>
    <property type="match status" value="1"/>
</dbReference>
<evidence type="ECO:0000256" key="9">
    <source>
        <dbReference type="ARBA" id="ARBA00023679"/>
    </source>
</evidence>
<accession>A0A2W5K2N7</accession>
<organism evidence="12 13">
    <name type="scientific">Ancylobacter novellus</name>
    <name type="common">Thiobacillus novellus</name>
    <dbReference type="NCBI Taxonomy" id="921"/>
    <lineage>
        <taxon>Bacteria</taxon>
        <taxon>Pseudomonadati</taxon>
        <taxon>Pseudomonadota</taxon>
        <taxon>Alphaproteobacteria</taxon>
        <taxon>Hyphomicrobiales</taxon>
        <taxon>Xanthobacteraceae</taxon>
        <taxon>Ancylobacter</taxon>
    </lineage>
</organism>
<dbReference type="Pfam" id="PF00293">
    <property type="entry name" value="NUDIX"/>
    <property type="match status" value="1"/>
</dbReference>
<dbReference type="InterPro" id="IPR015375">
    <property type="entry name" value="NADH_PPase-like_N"/>
</dbReference>
<dbReference type="EC" id="3.6.1.22" evidence="4"/>
<comment type="similarity">
    <text evidence="3">Belongs to the Nudix hydrolase family. NudC subfamily.</text>
</comment>
<comment type="cofactor">
    <cofactor evidence="1">
        <name>Mg(2+)</name>
        <dbReference type="ChEBI" id="CHEBI:18420"/>
    </cofactor>
</comment>
<comment type="cofactor">
    <cofactor evidence="2">
        <name>Zn(2+)</name>
        <dbReference type="ChEBI" id="CHEBI:29105"/>
    </cofactor>
</comment>
<keyword evidence="7" id="KW-0460">Magnesium</keyword>
<dbReference type="Pfam" id="PF09297">
    <property type="entry name" value="Zn_ribbon_NUD"/>
    <property type="match status" value="1"/>
</dbReference>
<dbReference type="InterPro" id="IPR015797">
    <property type="entry name" value="NUDIX_hydrolase-like_dom_sf"/>
</dbReference>
<dbReference type="CDD" id="cd03429">
    <property type="entry name" value="NUDIX_NADH_pyrophosphatase_Nudt13"/>
    <property type="match status" value="1"/>
</dbReference>
<dbReference type="InterPro" id="IPR050241">
    <property type="entry name" value="NAD-cap_RNA_hydrolase_NudC"/>
</dbReference>
<dbReference type="PANTHER" id="PTHR42904">
    <property type="entry name" value="NUDIX HYDROLASE, NUDC SUBFAMILY"/>
    <property type="match status" value="1"/>
</dbReference>
<evidence type="ECO:0000256" key="7">
    <source>
        <dbReference type="ARBA" id="ARBA00022842"/>
    </source>
</evidence>
<evidence type="ECO:0000259" key="11">
    <source>
        <dbReference type="PROSITE" id="PS51462"/>
    </source>
</evidence>
<name>A0A2W5K2N7_ANCNO</name>
<dbReference type="AlphaFoldDB" id="A0A2W5K2N7"/>
<dbReference type="Gene3D" id="3.90.79.10">
    <property type="entry name" value="Nucleoside Triphosphate Pyrophosphohydrolase"/>
    <property type="match status" value="1"/>
</dbReference>
<dbReference type="Proteomes" id="UP000249577">
    <property type="component" value="Unassembled WGS sequence"/>
</dbReference>
<evidence type="ECO:0000256" key="2">
    <source>
        <dbReference type="ARBA" id="ARBA00001947"/>
    </source>
</evidence>
<dbReference type="Pfam" id="PF09296">
    <property type="entry name" value="NUDIX-like"/>
    <property type="match status" value="1"/>
</dbReference>
<keyword evidence="8" id="KW-0520">NAD</keyword>
<evidence type="ECO:0000256" key="4">
    <source>
        <dbReference type="ARBA" id="ARBA00012381"/>
    </source>
</evidence>
<dbReference type="PRINTS" id="PR00502">
    <property type="entry name" value="NUDIXFAMILY"/>
</dbReference>
<dbReference type="InterPro" id="IPR000086">
    <property type="entry name" value="NUDIX_hydrolase_dom"/>
</dbReference>
<comment type="caution">
    <text evidence="12">The sequence shown here is derived from an EMBL/GenBank/DDBJ whole genome shotgun (WGS) entry which is preliminary data.</text>
</comment>
<evidence type="ECO:0000256" key="1">
    <source>
        <dbReference type="ARBA" id="ARBA00001946"/>
    </source>
</evidence>
<dbReference type="InterPro" id="IPR020084">
    <property type="entry name" value="NUDIX_hydrolase_CS"/>
</dbReference>
<dbReference type="PROSITE" id="PS00893">
    <property type="entry name" value="NUDIX_BOX"/>
    <property type="match status" value="1"/>
</dbReference>
<dbReference type="PROSITE" id="PS51462">
    <property type="entry name" value="NUDIX"/>
    <property type="match status" value="1"/>
</dbReference>
<evidence type="ECO:0000256" key="10">
    <source>
        <dbReference type="RuleBase" id="RU003476"/>
    </source>
</evidence>
<dbReference type="GO" id="GO:0006742">
    <property type="term" value="P:NADP+ catabolic process"/>
    <property type="evidence" value="ECO:0007669"/>
    <property type="project" value="TreeGrafter"/>
</dbReference>
<keyword evidence="5" id="KW-0479">Metal-binding</keyword>
<dbReference type="GO" id="GO:0035529">
    <property type="term" value="F:NADH pyrophosphatase activity"/>
    <property type="evidence" value="ECO:0007669"/>
    <property type="project" value="TreeGrafter"/>
</dbReference>
<dbReference type="InterPro" id="IPR049734">
    <property type="entry name" value="NudC-like_C"/>
</dbReference>
<dbReference type="PANTHER" id="PTHR42904:SF6">
    <property type="entry name" value="NAD-CAPPED RNA HYDROLASE NUDT12"/>
    <property type="match status" value="1"/>
</dbReference>
<protein>
    <recommendedName>
        <fullName evidence="4">NAD(+) diphosphatase</fullName>
        <ecNumber evidence="4">3.6.1.22</ecNumber>
    </recommendedName>
</protein>